<dbReference type="eggNOG" id="ENOG502SHYC">
    <property type="taxonomic scope" value="Eukaryota"/>
</dbReference>
<feature type="region of interest" description="Disordered" evidence="1">
    <location>
        <begin position="623"/>
        <end position="661"/>
    </location>
</feature>
<feature type="compositionally biased region" description="Basic and acidic residues" evidence="1">
    <location>
        <begin position="140"/>
        <end position="166"/>
    </location>
</feature>
<feature type="compositionally biased region" description="Polar residues" evidence="1">
    <location>
        <begin position="117"/>
        <end position="127"/>
    </location>
</feature>
<feature type="compositionally biased region" description="Low complexity" evidence="1">
    <location>
        <begin position="348"/>
        <end position="371"/>
    </location>
</feature>
<proteinExistence type="predicted"/>
<name>U4LGP8_PYROM</name>
<feature type="compositionally biased region" description="Basic and acidic residues" evidence="1">
    <location>
        <begin position="415"/>
        <end position="427"/>
    </location>
</feature>
<feature type="compositionally biased region" description="Low complexity" evidence="1">
    <location>
        <begin position="27"/>
        <end position="39"/>
    </location>
</feature>
<feature type="compositionally biased region" description="Basic and acidic residues" evidence="1">
    <location>
        <begin position="557"/>
        <end position="566"/>
    </location>
</feature>
<feature type="compositionally biased region" description="Basic and acidic residues" evidence="1">
    <location>
        <begin position="75"/>
        <end position="96"/>
    </location>
</feature>
<organism evidence="3 4">
    <name type="scientific">Pyronema omphalodes (strain CBS 100304)</name>
    <name type="common">Pyronema confluens</name>
    <dbReference type="NCBI Taxonomy" id="1076935"/>
    <lineage>
        <taxon>Eukaryota</taxon>
        <taxon>Fungi</taxon>
        <taxon>Dikarya</taxon>
        <taxon>Ascomycota</taxon>
        <taxon>Pezizomycotina</taxon>
        <taxon>Pezizomycetes</taxon>
        <taxon>Pezizales</taxon>
        <taxon>Pyronemataceae</taxon>
        <taxon>Pyronema</taxon>
    </lineage>
</organism>
<dbReference type="Pfam" id="PF24355">
    <property type="entry name" value="DUF7514"/>
    <property type="match status" value="1"/>
</dbReference>
<dbReference type="STRING" id="1076935.U4LGP8"/>
<feature type="region of interest" description="Disordered" evidence="1">
    <location>
        <begin position="483"/>
        <end position="508"/>
    </location>
</feature>
<dbReference type="Proteomes" id="UP000018144">
    <property type="component" value="Unassembled WGS sequence"/>
</dbReference>
<dbReference type="OMA" id="GDYRHSE"/>
<evidence type="ECO:0000256" key="1">
    <source>
        <dbReference type="SAM" id="MobiDB-lite"/>
    </source>
</evidence>
<dbReference type="OrthoDB" id="5420895at2759"/>
<keyword evidence="4" id="KW-1185">Reference proteome</keyword>
<accession>U4LGP8</accession>
<gene>
    <name evidence="3" type="ORF">PCON_09911</name>
</gene>
<dbReference type="InterPro" id="IPR055936">
    <property type="entry name" value="DUF7514"/>
</dbReference>
<evidence type="ECO:0000259" key="2">
    <source>
        <dbReference type="Pfam" id="PF24355"/>
    </source>
</evidence>
<feature type="compositionally biased region" description="Basic residues" evidence="1">
    <location>
        <begin position="384"/>
        <end position="394"/>
    </location>
</feature>
<feature type="domain" description="DUF7514" evidence="2">
    <location>
        <begin position="173"/>
        <end position="333"/>
    </location>
</feature>
<dbReference type="PANTHER" id="PTHR39611">
    <property type="entry name" value="HYDROXYPROLINE-RICH GLYCOPROTEIN DZ-HRGP-RELATED"/>
    <property type="match status" value="1"/>
</dbReference>
<feature type="region of interest" description="Disordered" evidence="1">
    <location>
        <begin position="27"/>
        <end position="54"/>
    </location>
</feature>
<feature type="region of interest" description="Disordered" evidence="1">
    <location>
        <begin position="345"/>
        <end position="465"/>
    </location>
</feature>
<dbReference type="PANTHER" id="PTHR39611:SF2">
    <property type="entry name" value="HYDROXYPROLINE-RICH GLYCOPROTEIN DZ-HRGP"/>
    <property type="match status" value="1"/>
</dbReference>
<reference evidence="3 4" key="1">
    <citation type="journal article" date="2013" name="PLoS Genet.">
        <title>The genome and development-dependent transcriptomes of Pyronema confluens: a window into fungal evolution.</title>
        <authorList>
            <person name="Traeger S."/>
            <person name="Altegoer F."/>
            <person name="Freitag M."/>
            <person name="Gabaldon T."/>
            <person name="Kempken F."/>
            <person name="Kumar A."/>
            <person name="Marcet-Houben M."/>
            <person name="Poggeler S."/>
            <person name="Stajich J.E."/>
            <person name="Nowrousian M."/>
        </authorList>
    </citation>
    <scope>NUCLEOTIDE SEQUENCE [LARGE SCALE GENOMIC DNA]</scope>
    <source>
        <strain evidence="4">CBS 100304</strain>
        <tissue evidence="3">Vegetative mycelium</tissue>
    </source>
</reference>
<feature type="compositionally biased region" description="Basic residues" evidence="1">
    <location>
        <begin position="483"/>
        <end position="494"/>
    </location>
</feature>
<feature type="compositionally biased region" description="Basic and acidic residues" evidence="1">
    <location>
        <begin position="395"/>
        <end position="405"/>
    </location>
</feature>
<sequence>MVFTAGFRLAASPPSIAGAAPYYSNNYSNNTHTHQQQQQQHHHYNQQYAARPSSKKYGENYSKQVWEYISARPTDEHKVENTKSDRKTTCKHEQHLPRAPAPTDKLDLVRLPRSPSPGYSSQAQSRGPSRAPSPQRHRSSAGEHRRSERTEARPPHRQRMNDKAQTPREYWGYLITRDEKPQATPKLKGLLSAIAEYVIENMEPRDVNFLSPDKLAAFYRQVGGDLDDFLIHTPPSRISEIYTTLGCAHSLQSPPNDDFQQPTIPVLSTRGFQTWQTIQLLLEPAEHVAYLQNAVETFDLRDPETGEPFPKEIPTDAFPTETDQVTFDWHEECFSRFAAEKAKREAEASGASAAPTTAPHSTTATAGTPSSIPVPPSEDDYYTRPKRRHQKRRPTYADDRGDPDLYPRSVPAGYTHERRSSRDPPREHHSHRSSHSRDPTPRHHSSSRHRRDHYPDFLPPVETPAASDFEDDEAYLSGRKYAHIQPHSRGHSHSRHDYGSRSRSRRTSREYLPEVIPIIPVDPYANVVEPVASYIRPEHVVYTHAPPPLDYTDTEGEDSRDRDVRSRFLRRSTSPLRAPLGGSSSQGGRVHKAYREEYVAPYDPYEQAELAAQAEQMLHIKELEERKRRKEERRVRDSYKSEWGYERERERGRRGEAAYGY</sequence>
<evidence type="ECO:0000313" key="3">
    <source>
        <dbReference type="EMBL" id="CCX31083.1"/>
    </source>
</evidence>
<dbReference type="AlphaFoldDB" id="U4LGP8"/>
<feature type="region of interest" description="Disordered" evidence="1">
    <location>
        <begin position="75"/>
        <end position="166"/>
    </location>
</feature>
<feature type="compositionally biased region" description="Basic residues" evidence="1">
    <location>
        <begin position="442"/>
        <end position="452"/>
    </location>
</feature>
<dbReference type="EMBL" id="HF935534">
    <property type="protein sequence ID" value="CCX31083.1"/>
    <property type="molecule type" value="Genomic_DNA"/>
</dbReference>
<feature type="region of interest" description="Disordered" evidence="1">
    <location>
        <begin position="546"/>
        <end position="589"/>
    </location>
</feature>
<evidence type="ECO:0000313" key="4">
    <source>
        <dbReference type="Proteomes" id="UP000018144"/>
    </source>
</evidence>
<protein>
    <recommendedName>
        <fullName evidence="2">DUF7514 domain-containing protein</fullName>
    </recommendedName>
</protein>